<dbReference type="GO" id="GO:0004799">
    <property type="term" value="F:thymidylate synthase activity"/>
    <property type="evidence" value="ECO:0007669"/>
    <property type="project" value="TreeGrafter"/>
</dbReference>
<feature type="binding site" description="in other chain" evidence="1">
    <location>
        <position position="199"/>
    </location>
    <ligand>
        <name>dUMP</name>
        <dbReference type="ChEBI" id="CHEBI:246422"/>
        <note>ligand shared between dimeric partners</note>
    </ligand>
</feature>
<gene>
    <name evidence="1" type="primary">thyX</name>
    <name evidence="3" type="ORF">D2T30_00485</name>
</gene>
<sequence length="304" mass="34776">MSLTPEQQAEIEAQRSETRPTLRATAPGMEAHLYTAHLVLDHGLVRVIDYMGDDSAITQAARVSYGRGTKAVSDDRGLIRYLMRHWHSTPFEMCEVKFHVKLPVFVARQWIRHRTANVNEYSARYSILDREFYIPAPDQLAAQSRVNNQGRGQVLEGAEAARVLDLLREDAMRAYDHYEDMLTPDEATGKLGLARELARMNLPANIYTQWYWKVDLHNLFHFLRLRADAHAQYEIRAYAETICAITRDWVPNAYQAFEDYRLGGVTLSGQAVGVLKRRLAGEEVTQETSGMSKGEWREFTAVWG</sequence>
<dbReference type="PROSITE" id="PS51331">
    <property type="entry name" value="THYX"/>
    <property type="match status" value="1"/>
</dbReference>
<comment type="subunit">
    <text evidence="1">Homotetramer.</text>
</comment>
<dbReference type="AlphaFoldDB" id="A0A443JV80"/>
<feature type="binding site" evidence="1">
    <location>
        <begin position="112"/>
        <end position="114"/>
    </location>
    <ligand>
        <name>FAD</name>
        <dbReference type="ChEBI" id="CHEBI:57692"/>
        <note>ligand shared between neighboring subunits</note>
    </ligand>
</feature>
<comment type="catalytic activity">
    <reaction evidence="1">
        <text>dUMP + (6R)-5,10-methylene-5,6,7,8-tetrahydrofolate + NADPH + H(+) = dTMP + (6S)-5,6,7,8-tetrahydrofolate + NADP(+)</text>
        <dbReference type="Rhea" id="RHEA:29043"/>
        <dbReference type="ChEBI" id="CHEBI:15378"/>
        <dbReference type="ChEBI" id="CHEBI:15636"/>
        <dbReference type="ChEBI" id="CHEBI:57453"/>
        <dbReference type="ChEBI" id="CHEBI:57783"/>
        <dbReference type="ChEBI" id="CHEBI:58349"/>
        <dbReference type="ChEBI" id="CHEBI:63528"/>
        <dbReference type="ChEBI" id="CHEBI:246422"/>
        <dbReference type="EC" id="2.1.1.148"/>
    </reaction>
</comment>
<keyword evidence="1" id="KW-0285">Flavoprotein</keyword>
<feature type="binding site" evidence="1">
    <location>
        <position position="226"/>
    </location>
    <ligand>
        <name>dUMP</name>
        <dbReference type="ChEBI" id="CHEBI:246422"/>
        <note>ligand shared between dimeric partners</note>
    </ligand>
</feature>
<dbReference type="GO" id="GO:0050797">
    <property type="term" value="F:thymidylate synthase (FAD) activity"/>
    <property type="evidence" value="ECO:0007669"/>
    <property type="project" value="UniProtKB-UniRule"/>
</dbReference>
<dbReference type="InterPro" id="IPR036098">
    <property type="entry name" value="Thymidylate_synthase_ThyX_sf"/>
</dbReference>
<keyword evidence="1" id="KW-0274">FAD</keyword>
<dbReference type="RefSeq" id="WP_128207203.1">
    <property type="nucleotide sequence ID" value="NZ_JBHRSO010000057.1"/>
</dbReference>
<dbReference type="PANTHER" id="PTHR34934">
    <property type="entry name" value="FLAVIN-DEPENDENT THYMIDYLATE SYNTHASE"/>
    <property type="match status" value="1"/>
</dbReference>
<comment type="caution">
    <text evidence="3">The sequence shown here is derived from an EMBL/GenBank/DDBJ whole genome shotgun (WGS) entry which is preliminary data.</text>
</comment>
<dbReference type="Gene3D" id="3.30.1360.170">
    <property type="match status" value="1"/>
</dbReference>
<accession>A0A443JV80</accession>
<feature type="region of interest" description="Disordered" evidence="2">
    <location>
        <begin position="1"/>
        <end position="22"/>
    </location>
</feature>
<reference evidence="3 4" key="1">
    <citation type="submission" date="2019-01" db="EMBL/GenBank/DDBJ databases">
        <title>Sinorhodobacter populi sp. nov. isolated from the symptomatic bark tissue of Populus euramericana canker.</title>
        <authorList>
            <person name="Xu G."/>
        </authorList>
    </citation>
    <scope>NUCLEOTIDE SEQUENCE [LARGE SCALE GENOMIC DNA]</scope>
    <source>
        <strain evidence="3 4">SK2B-1</strain>
    </source>
</reference>
<evidence type="ECO:0000313" key="4">
    <source>
        <dbReference type="Proteomes" id="UP000284476"/>
    </source>
</evidence>
<keyword evidence="1" id="KW-0545">Nucleotide biosynthesis</keyword>
<dbReference type="GO" id="GO:0006235">
    <property type="term" value="P:dTTP biosynthetic process"/>
    <property type="evidence" value="ECO:0007669"/>
    <property type="project" value="UniProtKB-UniRule"/>
</dbReference>
<keyword evidence="1 3" id="KW-0808">Transferase</keyword>
<keyword evidence="1 3" id="KW-0489">Methyltransferase</keyword>
<feature type="binding site" evidence="1">
    <location>
        <position position="120"/>
    </location>
    <ligand>
        <name>FAD</name>
        <dbReference type="ChEBI" id="CHEBI:57692"/>
        <note>ligand shared between neighboring subunits</note>
    </ligand>
</feature>
<dbReference type="GO" id="GO:0070402">
    <property type="term" value="F:NADPH binding"/>
    <property type="evidence" value="ECO:0007669"/>
    <property type="project" value="TreeGrafter"/>
</dbReference>
<proteinExistence type="inferred from homology"/>
<comment type="cofactor">
    <cofactor evidence="1">
        <name>FAD</name>
        <dbReference type="ChEBI" id="CHEBI:57692"/>
    </cofactor>
    <text evidence="1">Binds 4 FAD per tetramer. Each FAD binding site is formed by three monomers.</text>
</comment>
<feature type="active site" description="Involved in ionization of N3 of dUMP, leading to its activation" evidence="1">
    <location>
        <position position="226"/>
    </location>
</feature>
<feature type="binding site" evidence="1">
    <location>
        <position position="221"/>
    </location>
    <ligand>
        <name>FAD</name>
        <dbReference type="ChEBI" id="CHEBI:57692"/>
        <note>ligand shared between neighboring subunits</note>
    </ligand>
</feature>
<dbReference type="HAMAP" id="MF_01408">
    <property type="entry name" value="ThyX"/>
    <property type="match status" value="1"/>
</dbReference>
<dbReference type="GO" id="GO:0006231">
    <property type="term" value="P:dTMP biosynthetic process"/>
    <property type="evidence" value="ECO:0007669"/>
    <property type="project" value="UniProtKB-UniRule"/>
</dbReference>
<comment type="pathway">
    <text evidence="1">Pyrimidine metabolism; dTTP biosynthesis.</text>
</comment>
<feature type="binding site" evidence="1">
    <location>
        <begin position="215"/>
        <end position="217"/>
    </location>
    <ligand>
        <name>FAD</name>
        <dbReference type="ChEBI" id="CHEBI:57692"/>
        <note>ligand shared between neighboring subunits</note>
    </ligand>
</feature>
<evidence type="ECO:0000313" key="3">
    <source>
        <dbReference type="EMBL" id="RWR24430.1"/>
    </source>
</evidence>
<dbReference type="SUPFAM" id="SSF69796">
    <property type="entry name" value="Thymidylate synthase-complementing protein Thy1"/>
    <property type="match status" value="1"/>
</dbReference>
<dbReference type="Proteomes" id="UP000284476">
    <property type="component" value="Unassembled WGS sequence"/>
</dbReference>
<dbReference type="InterPro" id="IPR003669">
    <property type="entry name" value="Thymidylate_synthase_ThyX"/>
</dbReference>
<dbReference type="NCBIfam" id="TIGR02170">
    <property type="entry name" value="thyX"/>
    <property type="match status" value="1"/>
</dbReference>
<feature type="binding site" evidence="1">
    <location>
        <begin position="109"/>
        <end position="112"/>
    </location>
    <ligand>
        <name>dUMP</name>
        <dbReference type="ChEBI" id="CHEBI:246422"/>
        <note>ligand shared between dimeric partners</note>
    </ligand>
</feature>
<dbReference type="GO" id="GO:0032259">
    <property type="term" value="P:methylation"/>
    <property type="evidence" value="ECO:0007669"/>
    <property type="project" value="UniProtKB-KW"/>
</dbReference>
<reference evidence="3 4" key="2">
    <citation type="submission" date="2019-01" db="EMBL/GenBank/DDBJ databases">
        <authorList>
            <person name="Li Y."/>
        </authorList>
    </citation>
    <scope>NUCLEOTIDE SEQUENCE [LARGE SCALE GENOMIC DNA]</scope>
    <source>
        <strain evidence="3 4">SK2B-1</strain>
    </source>
</reference>
<evidence type="ECO:0000256" key="1">
    <source>
        <dbReference type="HAMAP-Rule" id="MF_01408"/>
    </source>
</evidence>
<comment type="similarity">
    <text evidence="1">Belongs to the thymidylate synthase ThyX family.</text>
</comment>
<dbReference type="CDD" id="cd20175">
    <property type="entry name" value="ThyX"/>
    <property type="match status" value="1"/>
</dbReference>
<dbReference type="EC" id="2.1.1.148" evidence="1"/>
<dbReference type="PANTHER" id="PTHR34934:SF1">
    <property type="entry name" value="FLAVIN-DEPENDENT THYMIDYLATE SYNTHASE"/>
    <property type="match status" value="1"/>
</dbReference>
<dbReference type="UniPathway" id="UPA00575"/>
<name>A0A443JV80_9RHOB</name>
<protein>
    <recommendedName>
        <fullName evidence="1">Flavin-dependent thymidylate synthase</fullName>
        <shortName evidence="1">FDTS</shortName>
        <ecNumber evidence="1">2.1.1.148</ecNumber>
    </recommendedName>
    <alternativeName>
        <fullName evidence="1">FAD-dependent thymidylate synthase</fullName>
    </alternativeName>
    <alternativeName>
        <fullName evidence="1">Thymidylate synthase ThyX</fullName>
        <shortName evidence="1">TS</shortName>
        <shortName evidence="1">TSase</shortName>
    </alternativeName>
</protein>
<dbReference type="Pfam" id="PF02511">
    <property type="entry name" value="Thy1"/>
    <property type="match status" value="1"/>
</dbReference>
<feature type="binding site" evidence="1">
    <location>
        <position position="89"/>
    </location>
    <ligand>
        <name>FAD</name>
        <dbReference type="ChEBI" id="CHEBI:57692"/>
        <note>ligand shared between neighboring subunits</note>
    </ligand>
</feature>
<dbReference type="EMBL" id="SAUZ01000001">
    <property type="protein sequence ID" value="RWR24430.1"/>
    <property type="molecule type" value="Genomic_DNA"/>
</dbReference>
<feature type="binding site" description="in other chain" evidence="1">
    <location>
        <begin position="120"/>
        <end position="124"/>
    </location>
    <ligand>
        <name>dUMP</name>
        <dbReference type="ChEBI" id="CHEBI:246422"/>
        <note>ligand shared between dimeric partners</note>
    </ligand>
</feature>
<comment type="function">
    <text evidence="1">Catalyzes the reductive methylation of 2'-deoxyuridine-5'-monophosphate (dUMP) to 2'-deoxythymidine-5'-monophosphate (dTMP) while utilizing 5,10-methylenetetrahydrofolate (mTHF) as the methyl donor, and NADPH and FADH(2) as the reductant.</text>
</comment>
<organism evidence="3 4">
    <name type="scientific">Paenirhodobacter populi</name>
    <dbReference type="NCBI Taxonomy" id="2306993"/>
    <lineage>
        <taxon>Bacteria</taxon>
        <taxon>Pseudomonadati</taxon>
        <taxon>Pseudomonadota</taxon>
        <taxon>Alphaproteobacteria</taxon>
        <taxon>Rhodobacterales</taxon>
        <taxon>Rhodobacter group</taxon>
        <taxon>Paenirhodobacter</taxon>
    </lineage>
</organism>
<keyword evidence="1" id="KW-0521">NADP</keyword>
<dbReference type="GO" id="GO:0050660">
    <property type="term" value="F:flavin adenine dinucleotide binding"/>
    <property type="evidence" value="ECO:0007669"/>
    <property type="project" value="UniProtKB-UniRule"/>
</dbReference>
<evidence type="ECO:0000256" key="2">
    <source>
        <dbReference type="SAM" id="MobiDB-lite"/>
    </source>
</evidence>